<proteinExistence type="predicted"/>
<sequence>MSARAWQVGGLAVAGGVGYYLYQAGGDPKTAQKKAEADANKLSHKVKDELPGRGKEAKKDAEAAASDISAKARNAANDAKAEADKVASKAGTNLNAAVDQFDKSVTEGASKAKSGISSWLGGK</sequence>
<reference evidence="2" key="1">
    <citation type="journal article" date="2020" name="Stud. Mycol.">
        <title>101 Dothideomycetes genomes: a test case for predicting lifestyles and emergence of pathogens.</title>
        <authorList>
            <person name="Haridas S."/>
            <person name="Albert R."/>
            <person name="Binder M."/>
            <person name="Bloem J."/>
            <person name="Labutti K."/>
            <person name="Salamov A."/>
            <person name="Andreopoulos B."/>
            <person name="Baker S."/>
            <person name="Barry K."/>
            <person name="Bills G."/>
            <person name="Bluhm B."/>
            <person name="Cannon C."/>
            <person name="Castanera R."/>
            <person name="Culley D."/>
            <person name="Daum C."/>
            <person name="Ezra D."/>
            <person name="Gonzalez J."/>
            <person name="Henrissat B."/>
            <person name="Kuo A."/>
            <person name="Liang C."/>
            <person name="Lipzen A."/>
            <person name="Lutzoni F."/>
            <person name="Magnuson J."/>
            <person name="Mondo S."/>
            <person name="Nolan M."/>
            <person name="Ohm R."/>
            <person name="Pangilinan J."/>
            <person name="Park H.-J."/>
            <person name="Ramirez L."/>
            <person name="Alfaro M."/>
            <person name="Sun H."/>
            <person name="Tritt A."/>
            <person name="Yoshinaga Y."/>
            <person name="Zwiers L.-H."/>
            <person name="Turgeon B."/>
            <person name="Goodwin S."/>
            <person name="Spatafora J."/>
            <person name="Crous P."/>
            <person name="Grigoriev I."/>
        </authorList>
    </citation>
    <scope>NUCLEOTIDE SEQUENCE</scope>
    <source>
        <strain evidence="2">CBS 113389</strain>
    </source>
</reference>
<dbReference type="OrthoDB" id="5355126at2759"/>
<feature type="compositionally biased region" description="Basic and acidic residues" evidence="1">
    <location>
        <begin position="46"/>
        <end position="62"/>
    </location>
</feature>
<organism evidence="2 3">
    <name type="scientific">Neohortaea acidophila</name>
    <dbReference type="NCBI Taxonomy" id="245834"/>
    <lineage>
        <taxon>Eukaryota</taxon>
        <taxon>Fungi</taxon>
        <taxon>Dikarya</taxon>
        <taxon>Ascomycota</taxon>
        <taxon>Pezizomycotina</taxon>
        <taxon>Dothideomycetes</taxon>
        <taxon>Dothideomycetidae</taxon>
        <taxon>Mycosphaerellales</taxon>
        <taxon>Teratosphaeriaceae</taxon>
        <taxon>Neohortaea</taxon>
    </lineage>
</organism>
<dbReference type="AlphaFoldDB" id="A0A6A6PT05"/>
<name>A0A6A6PT05_9PEZI</name>
<evidence type="ECO:0008006" key="4">
    <source>
        <dbReference type="Google" id="ProtNLM"/>
    </source>
</evidence>
<dbReference type="GeneID" id="54478296"/>
<feature type="region of interest" description="Disordered" evidence="1">
    <location>
        <begin position="101"/>
        <end position="123"/>
    </location>
</feature>
<dbReference type="RefSeq" id="XP_033589381.1">
    <property type="nucleotide sequence ID" value="XM_033737294.1"/>
</dbReference>
<dbReference type="EMBL" id="MU001636">
    <property type="protein sequence ID" value="KAF2482811.1"/>
    <property type="molecule type" value="Genomic_DNA"/>
</dbReference>
<dbReference type="Proteomes" id="UP000799767">
    <property type="component" value="Unassembled WGS sequence"/>
</dbReference>
<evidence type="ECO:0000313" key="2">
    <source>
        <dbReference type="EMBL" id="KAF2482811.1"/>
    </source>
</evidence>
<evidence type="ECO:0000256" key="1">
    <source>
        <dbReference type="SAM" id="MobiDB-lite"/>
    </source>
</evidence>
<gene>
    <name evidence="2" type="ORF">BDY17DRAFT_325065</name>
</gene>
<protein>
    <recommendedName>
        <fullName evidence="4">Calcofluor white hypersensitive protein</fullName>
    </recommendedName>
</protein>
<evidence type="ECO:0000313" key="3">
    <source>
        <dbReference type="Proteomes" id="UP000799767"/>
    </source>
</evidence>
<feature type="compositionally biased region" description="Low complexity" evidence="1">
    <location>
        <begin position="63"/>
        <end position="78"/>
    </location>
</feature>
<accession>A0A6A6PT05</accession>
<feature type="region of interest" description="Disordered" evidence="1">
    <location>
        <begin position="46"/>
        <end position="81"/>
    </location>
</feature>
<keyword evidence="3" id="KW-1185">Reference proteome</keyword>